<evidence type="ECO:0000313" key="3">
    <source>
        <dbReference type="Proteomes" id="UP000738431"/>
    </source>
</evidence>
<dbReference type="SUPFAM" id="SSF50800">
    <property type="entry name" value="PK beta-barrel domain-like"/>
    <property type="match status" value="1"/>
</dbReference>
<dbReference type="RefSeq" id="WP_221033021.1">
    <property type="nucleotide sequence ID" value="NZ_CP139781.1"/>
</dbReference>
<dbReference type="InterPro" id="IPR052353">
    <property type="entry name" value="Benzoxazolinone_Detox_Enz"/>
</dbReference>
<dbReference type="InterPro" id="IPR005163">
    <property type="entry name" value="Tri_helical_YiiM-like"/>
</dbReference>
<dbReference type="InterPro" id="IPR011037">
    <property type="entry name" value="Pyrv_Knase-like_insert_dom_sf"/>
</dbReference>
<organism evidence="2 3">
    <name type="scientific">Actomonas aquatica</name>
    <dbReference type="NCBI Taxonomy" id="2866162"/>
    <lineage>
        <taxon>Bacteria</taxon>
        <taxon>Pseudomonadati</taxon>
        <taxon>Verrucomicrobiota</taxon>
        <taxon>Opitutia</taxon>
        <taxon>Opitutales</taxon>
        <taxon>Opitutaceae</taxon>
        <taxon>Actomonas</taxon>
    </lineage>
</organism>
<dbReference type="PROSITE" id="PS51340">
    <property type="entry name" value="MOSC"/>
    <property type="match status" value="1"/>
</dbReference>
<dbReference type="Pfam" id="PF03473">
    <property type="entry name" value="MOSC"/>
    <property type="match status" value="1"/>
</dbReference>
<protein>
    <submittedName>
        <fullName evidence="2">MOSC domain-containing protein</fullName>
    </submittedName>
</protein>
<dbReference type="Proteomes" id="UP000738431">
    <property type="component" value="Chromosome"/>
</dbReference>
<accession>A0ABZ1C4K7</accession>
<dbReference type="EMBL" id="CP139781">
    <property type="protein sequence ID" value="WRQ86560.1"/>
    <property type="molecule type" value="Genomic_DNA"/>
</dbReference>
<evidence type="ECO:0000259" key="1">
    <source>
        <dbReference type="PROSITE" id="PS51340"/>
    </source>
</evidence>
<keyword evidence="3" id="KW-1185">Reference proteome</keyword>
<evidence type="ECO:0000313" key="2">
    <source>
        <dbReference type="EMBL" id="WRQ86560.1"/>
    </source>
</evidence>
<dbReference type="InterPro" id="IPR005302">
    <property type="entry name" value="MoCF_Sase_C"/>
</dbReference>
<reference evidence="2 3" key="1">
    <citation type="submission" date="2023-12" db="EMBL/GenBank/DDBJ databases">
        <title>Description of an unclassified Opitutus bacterium of Verrucomicrobiota.</title>
        <authorList>
            <person name="Zhang D.-F."/>
        </authorList>
    </citation>
    <scope>NUCLEOTIDE SEQUENCE [LARGE SCALE GENOMIC DNA]</scope>
    <source>
        <strain evidence="2 3">WL0086</strain>
    </source>
</reference>
<sequence>MPAPIGHLRHVLTGRIAPLSRPGASSAIDKKPVAGPVAIEALGLFGDEQADRRVHGGPDKAVLLYSIDHYAAWRTELGPLPRLNRPGAFGENLAVAGLSESDVCLGDRWRVGKQVTLEITQGRQPCWKLADRFDVPDMVQRVHATLRTGWYARVLKPGSVAVGDSLTCLARPHPRWPIRRLTALLYHESASIGDLASALTLPLPDGWRRRIAARLGWTETTDTTDDLRIHGPMTR</sequence>
<dbReference type="Pfam" id="PF03475">
    <property type="entry name" value="YiiM_3-alpha"/>
    <property type="match status" value="1"/>
</dbReference>
<proteinExistence type="predicted"/>
<dbReference type="PANTHER" id="PTHR30212">
    <property type="entry name" value="PROTEIN YIIM"/>
    <property type="match status" value="1"/>
</dbReference>
<feature type="domain" description="MOSC" evidence="1">
    <location>
        <begin position="31"/>
        <end position="169"/>
    </location>
</feature>
<gene>
    <name evidence="2" type="ORF">K1X11_017245</name>
</gene>
<dbReference type="Gene3D" id="2.40.33.20">
    <property type="entry name" value="PK beta-barrel domain-like"/>
    <property type="match status" value="1"/>
</dbReference>
<dbReference type="PANTHER" id="PTHR30212:SF2">
    <property type="entry name" value="PROTEIN YIIM"/>
    <property type="match status" value="1"/>
</dbReference>
<name>A0ABZ1C4K7_9BACT</name>